<dbReference type="CDD" id="cd02209">
    <property type="entry name" value="cupin_XRE_C"/>
    <property type="match status" value="1"/>
</dbReference>
<dbReference type="SUPFAM" id="SSF51182">
    <property type="entry name" value="RmlC-like cupins"/>
    <property type="match status" value="1"/>
</dbReference>
<evidence type="ECO:0000256" key="1">
    <source>
        <dbReference type="ARBA" id="ARBA00023125"/>
    </source>
</evidence>
<dbReference type="Pfam" id="PF01381">
    <property type="entry name" value="HTH_3"/>
    <property type="match status" value="1"/>
</dbReference>
<dbReference type="RefSeq" id="WP_382419871.1">
    <property type="nucleotide sequence ID" value="NZ_JBHSCW010000001.1"/>
</dbReference>
<keyword evidence="1" id="KW-0238">DNA-binding</keyword>
<dbReference type="InterPro" id="IPR001387">
    <property type="entry name" value="Cro/C1-type_HTH"/>
</dbReference>
<reference evidence="4" key="1">
    <citation type="journal article" date="2019" name="Int. J. Syst. Evol. Microbiol.">
        <title>The Global Catalogue of Microorganisms (GCM) 10K type strain sequencing project: providing services to taxonomists for standard genome sequencing and annotation.</title>
        <authorList>
            <consortium name="The Broad Institute Genomics Platform"/>
            <consortium name="The Broad Institute Genome Sequencing Center for Infectious Disease"/>
            <person name="Wu L."/>
            <person name="Ma J."/>
        </authorList>
    </citation>
    <scope>NUCLEOTIDE SEQUENCE [LARGE SCALE GENOMIC DNA]</scope>
    <source>
        <strain evidence="4">CECT 8472</strain>
    </source>
</reference>
<dbReference type="PROSITE" id="PS50943">
    <property type="entry name" value="HTH_CROC1"/>
    <property type="match status" value="1"/>
</dbReference>
<dbReference type="EMBL" id="JBHSCW010000001">
    <property type="protein sequence ID" value="MFC4349920.1"/>
    <property type="molecule type" value="Genomic_DNA"/>
</dbReference>
<dbReference type="CDD" id="cd00093">
    <property type="entry name" value="HTH_XRE"/>
    <property type="match status" value="1"/>
</dbReference>
<proteinExistence type="predicted"/>
<dbReference type="InterPro" id="IPR013096">
    <property type="entry name" value="Cupin_2"/>
</dbReference>
<keyword evidence="4" id="KW-1185">Reference proteome</keyword>
<evidence type="ECO:0000313" key="4">
    <source>
        <dbReference type="Proteomes" id="UP001595799"/>
    </source>
</evidence>
<evidence type="ECO:0000259" key="2">
    <source>
        <dbReference type="PROSITE" id="PS50943"/>
    </source>
</evidence>
<dbReference type="Gene3D" id="1.10.260.40">
    <property type="entry name" value="lambda repressor-like DNA-binding domains"/>
    <property type="match status" value="1"/>
</dbReference>
<evidence type="ECO:0000313" key="3">
    <source>
        <dbReference type="EMBL" id="MFC4349920.1"/>
    </source>
</evidence>
<accession>A0ABV8UGD3</accession>
<protein>
    <submittedName>
        <fullName evidence="3">Cupin domain-containing protein</fullName>
    </submittedName>
</protein>
<dbReference type="InterPro" id="IPR011051">
    <property type="entry name" value="RmlC_Cupin_sf"/>
</dbReference>
<dbReference type="SMART" id="SM00530">
    <property type="entry name" value="HTH_XRE"/>
    <property type="match status" value="1"/>
</dbReference>
<name>A0ABV8UGD3_9PROT</name>
<dbReference type="InterPro" id="IPR050807">
    <property type="entry name" value="TransReg_Diox_bact_type"/>
</dbReference>
<comment type="caution">
    <text evidence="3">The sequence shown here is derived from an EMBL/GenBank/DDBJ whole genome shotgun (WGS) entry which is preliminary data.</text>
</comment>
<dbReference type="SUPFAM" id="SSF47413">
    <property type="entry name" value="lambda repressor-like DNA-binding domains"/>
    <property type="match status" value="1"/>
</dbReference>
<dbReference type="PANTHER" id="PTHR46797:SF11">
    <property type="entry name" value="HTH-TYPE TRANSCRIPTIONAL REGULATOR PUUR"/>
    <property type="match status" value="1"/>
</dbReference>
<dbReference type="InterPro" id="IPR010982">
    <property type="entry name" value="Lambda_DNA-bd_dom_sf"/>
</dbReference>
<gene>
    <name evidence="3" type="ORF">ACFOW6_00025</name>
</gene>
<dbReference type="Pfam" id="PF07883">
    <property type="entry name" value="Cupin_2"/>
    <property type="match status" value="1"/>
</dbReference>
<dbReference type="Proteomes" id="UP001595799">
    <property type="component" value="Unassembled WGS sequence"/>
</dbReference>
<organism evidence="3 4">
    <name type="scientific">Fodinicurvata halophila</name>
    <dbReference type="NCBI Taxonomy" id="1419723"/>
    <lineage>
        <taxon>Bacteria</taxon>
        <taxon>Pseudomonadati</taxon>
        <taxon>Pseudomonadota</taxon>
        <taxon>Alphaproteobacteria</taxon>
        <taxon>Rhodospirillales</taxon>
        <taxon>Rhodovibrionaceae</taxon>
        <taxon>Fodinicurvata</taxon>
    </lineage>
</organism>
<dbReference type="InterPro" id="IPR014710">
    <property type="entry name" value="RmlC-like_jellyroll"/>
</dbReference>
<sequence>MHGLEDDDPGVGQRLRNFRQMHNLSQRELAKRAGVSNAVISLIEQNKSSPSVGMLKKVLAGIPISLADFFSLEQSPRSRIFYRADELFEIAGGDISYRQVGRDLRGRAMQVLHERYAPGADTGEALLRHDAEESGVIIRGELEVTVGDQRRVLKTGEAFYFDSRVPHRFRNPGEETCEVITACTPPSF</sequence>
<dbReference type="Gene3D" id="2.60.120.10">
    <property type="entry name" value="Jelly Rolls"/>
    <property type="match status" value="1"/>
</dbReference>
<feature type="domain" description="HTH cro/C1-type" evidence="2">
    <location>
        <begin position="15"/>
        <end position="69"/>
    </location>
</feature>
<dbReference type="PANTHER" id="PTHR46797">
    <property type="entry name" value="HTH-TYPE TRANSCRIPTIONAL REGULATOR"/>
    <property type="match status" value="1"/>
</dbReference>